<sequence length="168" mass="18482">MELERSDTWKRTDETGTTDETGKRTCIQPSDSRRDFMRKGALTAGLLTVGLTATGTATAQDSSDEVLVFTDDYIARTPFRVISQLPQSITIRLLQLPNGNDVPELSQPDDYNGYSIRYGSGGSVIAASYVFTQQTLREGNRFRFSSDANIFSGRLNLVSATVNRVGNN</sequence>
<gene>
    <name evidence="2" type="ORF">GCM10025751_38750</name>
</gene>
<evidence type="ECO:0008006" key="4">
    <source>
        <dbReference type="Google" id="ProtNLM"/>
    </source>
</evidence>
<evidence type="ECO:0000313" key="3">
    <source>
        <dbReference type="Proteomes" id="UP001501729"/>
    </source>
</evidence>
<dbReference type="GeneID" id="68614254"/>
<dbReference type="RefSeq" id="WP_227773998.1">
    <property type="nucleotide sequence ID" value="NZ_BAABKX010000015.1"/>
</dbReference>
<protein>
    <recommendedName>
        <fullName evidence="4">Tat (Twin-arginine translocation) pathway signal sequence</fullName>
    </recommendedName>
</protein>
<evidence type="ECO:0000256" key="1">
    <source>
        <dbReference type="SAM" id="MobiDB-lite"/>
    </source>
</evidence>
<dbReference type="PROSITE" id="PS51318">
    <property type="entry name" value="TAT"/>
    <property type="match status" value="1"/>
</dbReference>
<feature type="region of interest" description="Disordered" evidence="1">
    <location>
        <begin position="1"/>
        <end position="30"/>
    </location>
</feature>
<dbReference type="AlphaFoldDB" id="A0AAV3ULP9"/>
<name>A0AAV3ULP9_9EURY</name>
<reference evidence="2 3" key="1">
    <citation type="journal article" date="2019" name="Int. J. Syst. Evol. Microbiol.">
        <title>The Global Catalogue of Microorganisms (GCM) 10K type strain sequencing project: providing services to taxonomists for standard genome sequencing and annotation.</title>
        <authorList>
            <consortium name="The Broad Institute Genomics Platform"/>
            <consortium name="The Broad Institute Genome Sequencing Center for Infectious Disease"/>
            <person name="Wu L."/>
            <person name="Ma J."/>
        </authorList>
    </citation>
    <scope>NUCLEOTIDE SEQUENCE [LARGE SCALE GENOMIC DNA]</scope>
    <source>
        <strain evidence="2 3">JCM 17504</strain>
    </source>
</reference>
<evidence type="ECO:0000313" key="2">
    <source>
        <dbReference type="EMBL" id="GAA5057113.1"/>
    </source>
</evidence>
<keyword evidence="3" id="KW-1185">Reference proteome</keyword>
<organism evidence="2 3">
    <name type="scientific">Haladaptatus pallidirubidus</name>
    <dbReference type="NCBI Taxonomy" id="1008152"/>
    <lineage>
        <taxon>Archaea</taxon>
        <taxon>Methanobacteriati</taxon>
        <taxon>Methanobacteriota</taxon>
        <taxon>Stenosarchaea group</taxon>
        <taxon>Halobacteria</taxon>
        <taxon>Halobacteriales</taxon>
        <taxon>Haladaptataceae</taxon>
        <taxon>Haladaptatus</taxon>
    </lineage>
</organism>
<dbReference type="EMBL" id="BAABKX010000015">
    <property type="protein sequence ID" value="GAA5057113.1"/>
    <property type="molecule type" value="Genomic_DNA"/>
</dbReference>
<feature type="compositionally biased region" description="Basic and acidic residues" evidence="1">
    <location>
        <begin position="1"/>
        <end position="14"/>
    </location>
</feature>
<dbReference type="InterPro" id="IPR006311">
    <property type="entry name" value="TAT_signal"/>
</dbReference>
<accession>A0AAV3ULP9</accession>
<comment type="caution">
    <text evidence="2">The sequence shown here is derived from an EMBL/GenBank/DDBJ whole genome shotgun (WGS) entry which is preliminary data.</text>
</comment>
<proteinExistence type="predicted"/>
<dbReference type="Proteomes" id="UP001501729">
    <property type="component" value="Unassembled WGS sequence"/>
</dbReference>